<dbReference type="PANTHER" id="PTHR48258">
    <property type="entry name" value="DUF4218 DOMAIN-CONTAINING PROTEIN-RELATED"/>
    <property type="match status" value="1"/>
</dbReference>
<evidence type="ECO:0000313" key="3">
    <source>
        <dbReference type="EMBL" id="CAL0327655.1"/>
    </source>
</evidence>
<feature type="region of interest" description="Disordered" evidence="1">
    <location>
        <begin position="158"/>
        <end position="188"/>
    </location>
</feature>
<sequence>MVLLCVLQLRFSSGKEHIEIISDVMYYGRLVDIIELDYYGKLRVVLFKCDWIDTTLNKGIKIDKFGITNVNFSHLIHTCANEVDEPFILATDARMVYYIDDPIDQGWCCVCHMKPRDIYDMGDVNFENLEESSMEDIPFCEQHLENIEELQLVQEGVNEQEHKQEKYGTNNDEGCNSCSDTEEGRMSE</sequence>
<comment type="caution">
    <text evidence="3">The sequence shown here is derived from an EMBL/GenBank/DDBJ whole genome shotgun (WGS) entry which is preliminary data.</text>
</comment>
<feature type="domain" description="DUF4216" evidence="2">
    <location>
        <begin position="34"/>
        <end position="110"/>
    </location>
</feature>
<reference evidence="3 4" key="1">
    <citation type="submission" date="2024-03" db="EMBL/GenBank/DDBJ databases">
        <authorList>
            <person name="Martinez-Hernandez J."/>
        </authorList>
    </citation>
    <scope>NUCLEOTIDE SEQUENCE [LARGE SCALE GENOMIC DNA]</scope>
</reference>
<proteinExistence type="predicted"/>
<accession>A0AAV1Y3K8</accession>
<dbReference type="Proteomes" id="UP001497480">
    <property type="component" value="Unassembled WGS sequence"/>
</dbReference>
<keyword evidence="4" id="KW-1185">Reference proteome</keyword>
<protein>
    <recommendedName>
        <fullName evidence="2">DUF4216 domain-containing protein</fullName>
    </recommendedName>
</protein>
<gene>
    <name evidence="3" type="ORF">LLUT_LOCUS28715</name>
</gene>
<evidence type="ECO:0000256" key="1">
    <source>
        <dbReference type="SAM" id="MobiDB-lite"/>
    </source>
</evidence>
<evidence type="ECO:0000259" key="2">
    <source>
        <dbReference type="Pfam" id="PF13952"/>
    </source>
</evidence>
<organism evidence="3 4">
    <name type="scientific">Lupinus luteus</name>
    <name type="common">European yellow lupine</name>
    <dbReference type="NCBI Taxonomy" id="3873"/>
    <lineage>
        <taxon>Eukaryota</taxon>
        <taxon>Viridiplantae</taxon>
        <taxon>Streptophyta</taxon>
        <taxon>Embryophyta</taxon>
        <taxon>Tracheophyta</taxon>
        <taxon>Spermatophyta</taxon>
        <taxon>Magnoliopsida</taxon>
        <taxon>eudicotyledons</taxon>
        <taxon>Gunneridae</taxon>
        <taxon>Pentapetalae</taxon>
        <taxon>rosids</taxon>
        <taxon>fabids</taxon>
        <taxon>Fabales</taxon>
        <taxon>Fabaceae</taxon>
        <taxon>Papilionoideae</taxon>
        <taxon>50 kb inversion clade</taxon>
        <taxon>genistoids sensu lato</taxon>
        <taxon>core genistoids</taxon>
        <taxon>Genisteae</taxon>
        <taxon>Lupinus</taxon>
    </lineage>
</organism>
<dbReference type="Pfam" id="PF13952">
    <property type="entry name" value="DUF4216"/>
    <property type="match status" value="1"/>
</dbReference>
<evidence type="ECO:0000313" key="4">
    <source>
        <dbReference type="Proteomes" id="UP001497480"/>
    </source>
</evidence>
<dbReference type="AlphaFoldDB" id="A0AAV1Y3K8"/>
<dbReference type="InterPro" id="IPR025312">
    <property type="entry name" value="DUF4216"/>
</dbReference>
<name>A0AAV1Y3K8_LUPLU</name>
<dbReference type="PANTHER" id="PTHR48258:SF15">
    <property type="entry name" value="OS02G0543900 PROTEIN"/>
    <property type="match status" value="1"/>
</dbReference>
<feature type="compositionally biased region" description="Polar residues" evidence="1">
    <location>
        <begin position="167"/>
        <end position="179"/>
    </location>
</feature>
<dbReference type="EMBL" id="CAXHTB010000020">
    <property type="protein sequence ID" value="CAL0327655.1"/>
    <property type="molecule type" value="Genomic_DNA"/>
</dbReference>